<feature type="region of interest" description="Disordered" evidence="1">
    <location>
        <begin position="63"/>
        <end position="198"/>
    </location>
</feature>
<accession>A0ABP7AC88</accession>
<dbReference type="InterPro" id="IPR000421">
    <property type="entry name" value="FA58C"/>
</dbReference>
<comment type="caution">
    <text evidence="4">The sequence shown here is derived from an EMBL/GenBank/DDBJ whole genome shotgun (WGS) entry which is preliminary data.</text>
</comment>
<feature type="compositionally biased region" description="Low complexity" evidence="1">
    <location>
        <begin position="82"/>
        <end position="122"/>
    </location>
</feature>
<proteinExistence type="predicted"/>
<dbReference type="Gene3D" id="2.60.120.260">
    <property type="entry name" value="Galactose-binding domain-like"/>
    <property type="match status" value="1"/>
</dbReference>
<evidence type="ECO:0000256" key="2">
    <source>
        <dbReference type="SAM" id="Phobius"/>
    </source>
</evidence>
<sequence length="329" mass="31936">MDSNNQTPRRSTEDVSTVELDLGAHSPAPRRGPFGISLGVWAIAAVVAVIVGGVAVVQWTTRSSDLGPSPSGLQVDIPVPDASASVSASPTTSSTASATSTARASASASPGSSPGASQTAGSRAGSAPGSTQGAAQPSTGSGDGSGGTAPATDDEADPATGSDDDAGSGSGSGSDDGPGSGDGSGSDDDVPAPTGNLAASAGLSVTSQASGTSAAALTDGDLSTYWEASSGYPDSVTVDLGRTVTVARLELSAPATTKSRTQSLTVRGSTDGSSFSTVRGGSSYRFAQAGSPPVTVSFSPVQTRYLRLTFTGGSGYPAAQLSELAIYSS</sequence>
<organism evidence="4 5">
    <name type="scientific">Kineosporia mesophila</name>
    <dbReference type="NCBI Taxonomy" id="566012"/>
    <lineage>
        <taxon>Bacteria</taxon>
        <taxon>Bacillati</taxon>
        <taxon>Actinomycetota</taxon>
        <taxon>Actinomycetes</taxon>
        <taxon>Kineosporiales</taxon>
        <taxon>Kineosporiaceae</taxon>
        <taxon>Kineosporia</taxon>
    </lineage>
</organism>
<dbReference type="SUPFAM" id="SSF49785">
    <property type="entry name" value="Galactose-binding domain-like"/>
    <property type="match status" value="1"/>
</dbReference>
<evidence type="ECO:0000259" key="3">
    <source>
        <dbReference type="PROSITE" id="PS50022"/>
    </source>
</evidence>
<protein>
    <recommendedName>
        <fullName evidence="3">F5/8 type C domain-containing protein</fullName>
    </recommendedName>
</protein>
<feature type="transmembrane region" description="Helical" evidence="2">
    <location>
        <begin position="38"/>
        <end position="59"/>
    </location>
</feature>
<feature type="domain" description="F5/8 type C" evidence="3">
    <location>
        <begin position="179"/>
        <end position="329"/>
    </location>
</feature>
<feature type="region of interest" description="Disordered" evidence="1">
    <location>
        <begin position="1"/>
        <end position="31"/>
    </location>
</feature>
<gene>
    <name evidence="4" type="ORF">GCM10022223_53200</name>
</gene>
<evidence type="ECO:0000313" key="4">
    <source>
        <dbReference type="EMBL" id="GAA3629019.1"/>
    </source>
</evidence>
<keyword evidence="2" id="KW-0472">Membrane</keyword>
<feature type="compositionally biased region" description="Gly residues" evidence="1">
    <location>
        <begin position="168"/>
        <end position="184"/>
    </location>
</feature>
<feature type="compositionally biased region" description="Acidic residues" evidence="1">
    <location>
        <begin position="152"/>
        <end position="166"/>
    </location>
</feature>
<keyword evidence="2" id="KW-0812">Transmembrane</keyword>
<name>A0ABP7AC88_9ACTN</name>
<dbReference type="EMBL" id="BAAAZO010000010">
    <property type="protein sequence ID" value="GAA3629019.1"/>
    <property type="molecule type" value="Genomic_DNA"/>
</dbReference>
<reference evidence="5" key="1">
    <citation type="journal article" date="2019" name="Int. J. Syst. Evol. Microbiol.">
        <title>The Global Catalogue of Microorganisms (GCM) 10K type strain sequencing project: providing services to taxonomists for standard genome sequencing and annotation.</title>
        <authorList>
            <consortium name="The Broad Institute Genomics Platform"/>
            <consortium name="The Broad Institute Genome Sequencing Center for Infectious Disease"/>
            <person name="Wu L."/>
            <person name="Ma J."/>
        </authorList>
    </citation>
    <scope>NUCLEOTIDE SEQUENCE [LARGE SCALE GENOMIC DNA]</scope>
    <source>
        <strain evidence="5">JCM 16902</strain>
    </source>
</reference>
<dbReference type="PROSITE" id="PS50022">
    <property type="entry name" value="FA58C_3"/>
    <property type="match status" value="1"/>
</dbReference>
<keyword evidence="2" id="KW-1133">Transmembrane helix</keyword>
<evidence type="ECO:0000256" key="1">
    <source>
        <dbReference type="SAM" id="MobiDB-lite"/>
    </source>
</evidence>
<keyword evidence="5" id="KW-1185">Reference proteome</keyword>
<dbReference type="InterPro" id="IPR008979">
    <property type="entry name" value="Galactose-bd-like_sf"/>
</dbReference>
<dbReference type="Proteomes" id="UP001501074">
    <property type="component" value="Unassembled WGS sequence"/>
</dbReference>
<evidence type="ECO:0000313" key="5">
    <source>
        <dbReference type="Proteomes" id="UP001501074"/>
    </source>
</evidence>
<dbReference type="Pfam" id="PF00754">
    <property type="entry name" value="F5_F8_type_C"/>
    <property type="match status" value="1"/>
</dbReference>